<keyword evidence="1 5" id="KW-0349">Heme</keyword>
<dbReference type="Pfam" id="PF13517">
    <property type="entry name" value="FG-GAP_3"/>
    <property type="match status" value="1"/>
</dbReference>
<evidence type="ECO:0000259" key="6">
    <source>
        <dbReference type="PROSITE" id="PS51007"/>
    </source>
</evidence>
<evidence type="ECO:0000256" key="2">
    <source>
        <dbReference type="ARBA" id="ARBA00022723"/>
    </source>
</evidence>
<keyword evidence="4 5" id="KW-0408">Iron</keyword>
<dbReference type="InterPro" id="IPR013517">
    <property type="entry name" value="FG-GAP"/>
</dbReference>
<proteinExistence type="predicted"/>
<evidence type="ECO:0000256" key="1">
    <source>
        <dbReference type="ARBA" id="ARBA00022617"/>
    </source>
</evidence>
<evidence type="ECO:0000313" key="8">
    <source>
        <dbReference type="Proteomes" id="UP000245468"/>
    </source>
</evidence>
<dbReference type="KEGG" id="psez:HME7025_00552"/>
<dbReference type="PROSITE" id="PS51007">
    <property type="entry name" value="CYTC"/>
    <property type="match status" value="1"/>
</dbReference>
<evidence type="ECO:0000256" key="5">
    <source>
        <dbReference type="PROSITE-ProRule" id="PRU00433"/>
    </source>
</evidence>
<evidence type="ECO:0000256" key="3">
    <source>
        <dbReference type="ARBA" id="ARBA00022729"/>
    </source>
</evidence>
<accession>A0A2S2DSQ3</accession>
<dbReference type="SUPFAM" id="SSF69318">
    <property type="entry name" value="Integrin alpha N-terminal domain"/>
    <property type="match status" value="1"/>
</dbReference>
<dbReference type="InterPro" id="IPR028994">
    <property type="entry name" value="Integrin_alpha_N"/>
</dbReference>
<dbReference type="GO" id="GO:0046872">
    <property type="term" value="F:metal ion binding"/>
    <property type="evidence" value="ECO:0007669"/>
    <property type="project" value="UniProtKB-KW"/>
</dbReference>
<dbReference type="EMBL" id="CP029346">
    <property type="protein sequence ID" value="AWL08424.1"/>
    <property type="molecule type" value="Genomic_DNA"/>
</dbReference>
<gene>
    <name evidence="7" type="ORF">HME7025_00552</name>
</gene>
<dbReference type="InterPro" id="IPR036909">
    <property type="entry name" value="Cyt_c-like_dom_sf"/>
</dbReference>
<dbReference type="GO" id="GO:0009055">
    <property type="term" value="F:electron transfer activity"/>
    <property type="evidence" value="ECO:0007669"/>
    <property type="project" value="InterPro"/>
</dbReference>
<dbReference type="PANTHER" id="PTHR44103">
    <property type="entry name" value="PROPROTEIN CONVERTASE P"/>
    <property type="match status" value="1"/>
</dbReference>
<organism evidence="7 8">
    <name type="scientific">Aquirufa nivalisilvae</name>
    <dbReference type="NCBI Taxonomy" id="2516557"/>
    <lineage>
        <taxon>Bacteria</taxon>
        <taxon>Pseudomonadati</taxon>
        <taxon>Bacteroidota</taxon>
        <taxon>Cytophagia</taxon>
        <taxon>Cytophagales</taxon>
        <taxon>Flectobacillaceae</taxon>
        <taxon>Aquirufa</taxon>
    </lineage>
</organism>
<dbReference type="InterPro" id="IPR009056">
    <property type="entry name" value="Cyt_c-like_dom"/>
</dbReference>
<keyword evidence="3" id="KW-0732">Signal</keyword>
<dbReference type="OrthoDB" id="1391917at2"/>
<protein>
    <recommendedName>
        <fullName evidence="6">Cytochrome c domain-containing protein</fullName>
    </recommendedName>
</protein>
<name>A0A2S2DSQ3_9BACT</name>
<sequence length="518" mass="57623">MGRLNHGKLRVHPYSPQGVQVFLWLAVLSISLLTWNCQDTQVAEGKALAQQHCATCHALPSPDLLPNNVWKYSTLPYMGTLMGVQKEIDQLQKPLSDYAILKSPQALISDDDWEKIKAYYLAESPSKFPETKVSSIAPLEKLFRVEDLPLKMEGGTFPNFTAIKIDEGNRQIIAGDQSNRIIWLLDKQGKAIQQWKDQNALTHVEGSAGKYRFTYIGTTTQANPDVNGVSQLVHFTKESTPIIQQDLKNLNRPLQVSSANMDEDAGDELISCEFGFQVGGLSIWKKGKTGSWVQHVVEAQTGATRVIIKDFNQDGKQDMLALFAQGDERIILYLNQGKLKFSQKILLRFPPIYGTSSFDIADLDQDGDWDIVCTAGDNADFSTVLKPYHGVYVFTNEGDFTFKQRAFFPQNGATKVLAADFDLDGDQDLVSIALFPDVQKRGAEGFLYLENTGKSFQTKSLPIQHLGRWSVMDVGDLDGDGDLDIALGSHAVAKFPEGSFDPAWKQAKGVLILRNLKR</sequence>
<dbReference type="RefSeq" id="WP_109322177.1">
    <property type="nucleotide sequence ID" value="NZ_CP029346.1"/>
</dbReference>
<dbReference type="Gene3D" id="2.130.10.130">
    <property type="entry name" value="Integrin alpha, N-terminal"/>
    <property type="match status" value="1"/>
</dbReference>
<keyword evidence="2 5" id="KW-0479">Metal-binding</keyword>
<feature type="domain" description="Cytochrome c" evidence="6">
    <location>
        <begin position="40"/>
        <end position="124"/>
    </location>
</feature>
<dbReference type="AlphaFoldDB" id="A0A2S2DSQ3"/>
<reference evidence="8" key="1">
    <citation type="submission" date="2018-05" db="EMBL/GenBank/DDBJ databases">
        <title>Pseudarcicella sp. HME7025 Genome sequencing and assembly.</title>
        <authorList>
            <person name="Kim H."/>
            <person name="Kang H."/>
            <person name="Joh K."/>
        </authorList>
    </citation>
    <scope>NUCLEOTIDE SEQUENCE [LARGE SCALE GENOMIC DNA]</scope>
    <source>
        <strain evidence="8">HME7025</strain>
    </source>
</reference>
<evidence type="ECO:0000256" key="4">
    <source>
        <dbReference type="ARBA" id="ARBA00023004"/>
    </source>
</evidence>
<dbReference type="SUPFAM" id="SSF46626">
    <property type="entry name" value="Cytochrome c"/>
    <property type="match status" value="1"/>
</dbReference>
<evidence type="ECO:0000313" key="7">
    <source>
        <dbReference type="EMBL" id="AWL08424.1"/>
    </source>
</evidence>
<dbReference type="PANTHER" id="PTHR44103:SF1">
    <property type="entry name" value="PROPROTEIN CONVERTASE P"/>
    <property type="match status" value="1"/>
</dbReference>
<dbReference type="Proteomes" id="UP000245468">
    <property type="component" value="Chromosome"/>
</dbReference>
<dbReference type="GO" id="GO:0020037">
    <property type="term" value="F:heme binding"/>
    <property type="evidence" value="ECO:0007669"/>
    <property type="project" value="InterPro"/>
</dbReference>
<keyword evidence="8" id="KW-1185">Reference proteome</keyword>